<gene>
    <name evidence="2" type="ORF">DA73_0400031675</name>
</gene>
<feature type="compositionally biased region" description="Polar residues" evidence="1">
    <location>
        <begin position="1"/>
        <end position="11"/>
    </location>
</feature>
<dbReference type="RefSeq" id="WP_237265982.1">
    <property type="nucleotide sequence ID" value="NZ_JHEG04000001.1"/>
</dbReference>
<dbReference type="Proteomes" id="UP000029738">
    <property type="component" value="Unassembled WGS sequence"/>
</dbReference>
<name>A0A8S9TDH5_9CYAN</name>
<accession>A0A8S9TDH5</accession>
<keyword evidence="3" id="KW-1185">Reference proteome</keyword>
<dbReference type="EMBL" id="JHEG04000001">
    <property type="protein sequence ID" value="KAF3889529.1"/>
    <property type="molecule type" value="Genomic_DNA"/>
</dbReference>
<evidence type="ECO:0000313" key="3">
    <source>
        <dbReference type="Proteomes" id="UP000029738"/>
    </source>
</evidence>
<protein>
    <submittedName>
        <fullName evidence="2">Uncharacterized protein</fullName>
    </submittedName>
</protein>
<feature type="compositionally biased region" description="Polar residues" evidence="1">
    <location>
        <begin position="21"/>
        <end position="30"/>
    </location>
</feature>
<reference evidence="2" key="2">
    <citation type="submission" date="2019-11" db="EMBL/GenBank/DDBJ databases">
        <title>Improved Assembly of Tolypothrix boutellei genome.</title>
        <authorList>
            <person name="Sarangi A.N."/>
            <person name="Mukherjee M."/>
            <person name="Ghosh S."/>
            <person name="Singh D."/>
            <person name="Das A."/>
            <person name="Kant S."/>
            <person name="Prusty A."/>
            <person name="Tripathy S."/>
        </authorList>
    </citation>
    <scope>NUCLEOTIDE SEQUENCE</scope>
    <source>
        <strain evidence="2">VB521301</strain>
    </source>
</reference>
<comment type="caution">
    <text evidence="2">The sequence shown here is derived from an EMBL/GenBank/DDBJ whole genome shotgun (WGS) entry which is preliminary data.</text>
</comment>
<feature type="region of interest" description="Disordered" evidence="1">
    <location>
        <begin position="1"/>
        <end position="34"/>
    </location>
</feature>
<sequence length="50" mass="5276">MRATISTQQENALAPKDTATDNRFNNSAKSSPVVEAQGWISGTNGKAVLV</sequence>
<organism evidence="2 3">
    <name type="scientific">Tolypothrix bouteillei VB521301</name>
    <dbReference type="NCBI Taxonomy" id="1479485"/>
    <lineage>
        <taxon>Bacteria</taxon>
        <taxon>Bacillati</taxon>
        <taxon>Cyanobacteriota</taxon>
        <taxon>Cyanophyceae</taxon>
        <taxon>Nostocales</taxon>
        <taxon>Tolypothrichaceae</taxon>
        <taxon>Tolypothrix</taxon>
    </lineage>
</organism>
<dbReference type="AlphaFoldDB" id="A0A8S9TDH5"/>
<reference evidence="2" key="1">
    <citation type="journal article" date="2015" name="Genome Announc.">
        <title>Draft Genome Sequence of Tolypothrix boutellei Strain VB521301.</title>
        <authorList>
            <person name="Chandrababunaidu M.M."/>
            <person name="Singh D."/>
            <person name="Sen D."/>
            <person name="Bhan S."/>
            <person name="Das S."/>
            <person name="Gupta A."/>
            <person name="Adhikary S.P."/>
            <person name="Tripathy S."/>
        </authorList>
    </citation>
    <scope>NUCLEOTIDE SEQUENCE</scope>
    <source>
        <strain evidence="2">VB521301</strain>
    </source>
</reference>
<evidence type="ECO:0000256" key="1">
    <source>
        <dbReference type="SAM" id="MobiDB-lite"/>
    </source>
</evidence>
<proteinExistence type="predicted"/>
<evidence type="ECO:0000313" key="2">
    <source>
        <dbReference type="EMBL" id="KAF3889529.1"/>
    </source>
</evidence>